<evidence type="ECO:0000313" key="1">
    <source>
        <dbReference type="EMBL" id="BDZ46080.1"/>
    </source>
</evidence>
<evidence type="ECO:0000313" key="2">
    <source>
        <dbReference type="Proteomes" id="UP001321498"/>
    </source>
</evidence>
<dbReference type="Proteomes" id="UP001321498">
    <property type="component" value="Chromosome"/>
</dbReference>
<gene>
    <name evidence="1" type="ORF">GCM10025866_19890</name>
</gene>
<dbReference type="RefSeq" id="WP_286276183.1">
    <property type="nucleotide sequence ID" value="NZ_AP027731.1"/>
</dbReference>
<accession>A0ABM8GCU4</accession>
<sequence>MFVPVPTEPVAFVRPARASATLGVVGDADPGRLHGIFSPPPLAFGFGRRDAAGPTDIPGGGWLGLSVRGDVRDLTFTTLRYEPLDAGFWLRLSYEGHTPVDGSWTSPVLVLRPAADALAVIEDHRSDLVEAGFAPDRPERGPDWWEEPMFCGWGAQCARSAHELHGTENPAEETAPETALEEAFVVLLAPQLARESAYDEFLATLDAADLTPGTIVIDDRWQAEYGTATPDLEHWPDLKRWIAERHARGQKVLLWWKAWDPSGLPVEECVVDAAGRPVAVDPGNPDYLARVDRIVAALLSPEGLDADGFKVDFTQRTPSGRTLTGTPGVWGVSALHALLRRLYTAAHDAKPDALVVTHGVHPSFGDVGDMVRLNDVLKFDVAGRMTPAADQVVVRHGIATRALPGHVIDTDQWPMQTRDEWLGYARTQHRLGVPALYYVEAIDRSGEPIRPEDLAVVAETWREYEDALAARRAGR</sequence>
<dbReference type="InterPro" id="IPR017853">
    <property type="entry name" value="GH"/>
</dbReference>
<protein>
    <submittedName>
        <fullName evidence="1">Uncharacterized protein</fullName>
    </submittedName>
</protein>
<dbReference type="EMBL" id="AP027731">
    <property type="protein sequence ID" value="BDZ46080.1"/>
    <property type="molecule type" value="Genomic_DNA"/>
</dbReference>
<dbReference type="Gene3D" id="3.20.20.80">
    <property type="entry name" value="Glycosidases"/>
    <property type="match status" value="1"/>
</dbReference>
<name>A0ABM8GCU4_9MICO</name>
<proteinExistence type="predicted"/>
<organism evidence="1 2">
    <name type="scientific">Naasia aerilata</name>
    <dbReference type="NCBI Taxonomy" id="1162966"/>
    <lineage>
        <taxon>Bacteria</taxon>
        <taxon>Bacillati</taxon>
        <taxon>Actinomycetota</taxon>
        <taxon>Actinomycetes</taxon>
        <taxon>Micrococcales</taxon>
        <taxon>Microbacteriaceae</taxon>
        <taxon>Naasia</taxon>
    </lineage>
</organism>
<dbReference type="SUPFAM" id="SSF51445">
    <property type="entry name" value="(Trans)glycosidases"/>
    <property type="match status" value="1"/>
</dbReference>
<keyword evidence="2" id="KW-1185">Reference proteome</keyword>
<reference evidence="2" key="1">
    <citation type="journal article" date="2019" name="Int. J. Syst. Evol. Microbiol.">
        <title>The Global Catalogue of Microorganisms (GCM) 10K type strain sequencing project: providing services to taxonomists for standard genome sequencing and annotation.</title>
        <authorList>
            <consortium name="The Broad Institute Genomics Platform"/>
            <consortium name="The Broad Institute Genome Sequencing Center for Infectious Disease"/>
            <person name="Wu L."/>
            <person name="Ma J."/>
        </authorList>
    </citation>
    <scope>NUCLEOTIDE SEQUENCE [LARGE SCALE GENOMIC DNA]</scope>
    <source>
        <strain evidence="2">NBRC 108725</strain>
    </source>
</reference>